<keyword evidence="3" id="KW-0805">Transcription regulation</keyword>
<dbReference type="GO" id="GO:0005634">
    <property type="term" value="C:nucleus"/>
    <property type="evidence" value="ECO:0007669"/>
    <property type="project" value="UniProtKB-SubCell"/>
</dbReference>
<protein>
    <recommendedName>
        <fullName evidence="10">Transcription factor domain-containing protein</fullName>
    </recommendedName>
</protein>
<evidence type="ECO:0000256" key="6">
    <source>
        <dbReference type="ARBA" id="ARBA00023242"/>
    </source>
</evidence>
<feature type="region of interest" description="Disordered" evidence="7">
    <location>
        <begin position="1"/>
        <end position="40"/>
    </location>
</feature>
<evidence type="ECO:0000256" key="5">
    <source>
        <dbReference type="ARBA" id="ARBA00023163"/>
    </source>
</evidence>
<evidence type="ECO:0000256" key="1">
    <source>
        <dbReference type="ARBA" id="ARBA00004123"/>
    </source>
</evidence>
<dbReference type="AlphaFoldDB" id="A0A318ZXI7"/>
<dbReference type="GO" id="GO:0000976">
    <property type="term" value="F:transcription cis-regulatory region binding"/>
    <property type="evidence" value="ECO:0007669"/>
    <property type="project" value="TreeGrafter"/>
</dbReference>
<reference evidence="8 9" key="1">
    <citation type="submission" date="2016-12" db="EMBL/GenBank/DDBJ databases">
        <title>The genomes of Aspergillus section Nigri reveals drivers in fungal speciation.</title>
        <authorList>
            <consortium name="DOE Joint Genome Institute"/>
            <person name="Vesth T.C."/>
            <person name="Nybo J."/>
            <person name="Theobald S."/>
            <person name="Brandl J."/>
            <person name="Frisvad J.C."/>
            <person name="Nielsen K.F."/>
            <person name="Lyhne E.K."/>
            <person name="Kogle M.E."/>
            <person name="Kuo A."/>
            <person name="Riley R."/>
            <person name="Clum A."/>
            <person name="Nolan M."/>
            <person name="Lipzen A."/>
            <person name="Salamov A."/>
            <person name="Henrissat B."/>
            <person name="Wiebenga A."/>
            <person name="De Vries R.P."/>
            <person name="Grigoriev I.V."/>
            <person name="Mortensen U.H."/>
            <person name="Andersen M.R."/>
            <person name="Baker S.E."/>
        </authorList>
    </citation>
    <scope>NUCLEOTIDE SEQUENCE [LARGE SCALE GENOMIC DNA]</scope>
    <source>
        <strain evidence="8 9">JOP 1030-1</strain>
    </source>
</reference>
<keyword evidence="6" id="KW-0539">Nucleus</keyword>
<dbReference type="OrthoDB" id="1600564at2759"/>
<evidence type="ECO:0000256" key="2">
    <source>
        <dbReference type="ARBA" id="ARBA00022833"/>
    </source>
</evidence>
<keyword evidence="4" id="KW-0238">DNA-binding</keyword>
<keyword evidence="9" id="KW-1185">Reference proteome</keyword>
<name>A0A318ZXI7_9EURO</name>
<proteinExistence type="predicted"/>
<dbReference type="GO" id="GO:0000981">
    <property type="term" value="F:DNA-binding transcription factor activity, RNA polymerase II-specific"/>
    <property type="evidence" value="ECO:0007669"/>
    <property type="project" value="TreeGrafter"/>
</dbReference>
<dbReference type="GeneID" id="37079102"/>
<evidence type="ECO:0000256" key="3">
    <source>
        <dbReference type="ARBA" id="ARBA00023015"/>
    </source>
</evidence>
<comment type="subcellular location">
    <subcellularLocation>
        <location evidence="1">Nucleus</location>
    </subcellularLocation>
</comment>
<dbReference type="Proteomes" id="UP000248349">
    <property type="component" value="Unassembled WGS sequence"/>
</dbReference>
<dbReference type="RefSeq" id="XP_025435005.1">
    <property type="nucleotide sequence ID" value="XM_025577873.1"/>
</dbReference>
<gene>
    <name evidence="8" type="ORF">BP01DRAFT_388853</name>
</gene>
<feature type="compositionally biased region" description="Polar residues" evidence="7">
    <location>
        <begin position="1"/>
        <end position="31"/>
    </location>
</feature>
<sequence>MSQLAAMAQQQTGQTSPHTANTSNPPLTEVSSSHDPELDSTETDIEALLDAANDPSHGVYPPTHSALEGQPSIVDRGLVSEAEAERLLATFQRQLVPKFPFVMLAHGETAARLRVREPFLFLCVVAATIGSAHALCKTVAEEIMKHVTVRFVTRSERNLELLRGLLVHSAWYSYPAERYHPRLLLLVQFCISTLYDLGLHKKPCLSPDEQRALLGTYWLSVGVCGTLNRPHTLKHDGRTDDCLDSVASTRHASDRWIAPFIQLASFLATIDEVYASIQASEGRMLVQVTRGSLRRQFNSVKARIEEKLPSYPASTSIAIRTEIQFAELRLEQLSLREELWLAEPANAVRLTMLMDIIQRSKELIRTISSLPASEIAVLTITTSAHICAAVGYLPTAVLALLRLISHGPADPAIEAQIQAVVDAAEYPSVVTELANALETRLGYMSAAEKEADILGSLCSKMRLLARCYPYQIRAIVGAVLSQTTSQGAASVAAGHANAAITTPQVWPSIYGDLDGMFPVDDTQWESLLSSFTAFG</sequence>
<evidence type="ECO:0000313" key="8">
    <source>
        <dbReference type="EMBL" id="PYH49023.1"/>
    </source>
</evidence>
<evidence type="ECO:0008006" key="10">
    <source>
        <dbReference type="Google" id="ProtNLM"/>
    </source>
</evidence>
<keyword evidence="5" id="KW-0804">Transcription</keyword>
<keyword evidence="2" id="KW-0862">Zinc</keyword>
<dbReference type="InterPro" id="IPR051089">
    <property type="entry name" value="prtT"/>
</dbReference>
<evidence type="ECO:0000313" key="9">
    <source>
        <dbReference type="Proteomes" id="UP000248349"/>
    </source>
</evidence>
<dbReference type="PANTHER" id="PTHR31845:SF10">
    <property type="entry name" value="ZN(II)2CYS6 TRANSCRIPTION FACTOR (EUROFUNG)"/>
    <property type="match status" value="1"/>
</dbReference>
<dbReference type="CDD" id="cd12148">
    <property type="entry name" value="fungal_TF_MHR"/>
    <property type="match status" value="1"/>
</dbReference>
<dbReference type="PANTHER" id="PTHR31845">
    <property type="entry name" value="FINGER DOMAIN PROTEIN, PUTATIVE-RELATED"/>
    <property type="match status" value="1"/>
</dbReference>
<accession>A0A318ZXI7</accession>
<dbReference type="STRING" id="1450539.A0A318ZXI7"/>
<organism evidence="8 9">
    <name type="scientific">Aspergillus saccharolyticus JOP 1030-1</name>
    <dbReference type="NCBI Taxonomy" id="1450539"/>
    <lineage>
        <taxon>Eukaryota</taxon>
        <taxon>Fungi</taxon>
        <taxon>Dikarya</taxon>
        <taxon>Ascomycota</taxon>
        <taxon>Pezizomycotina</taxon>
        <taxon>Eurotiomycetes</taxon>
        <taxon>Eurotiomycetidae</taxon>
        <taxon>Eurotiales</taxon>
        <taxon>Aspergillaceae</taxon>
        <taxon>Aspergillus</taxon>
        <taxon>Aspergillus subgen. Circumdati</taxon>
    </lineage>
</organism>
<dbReference type="EMBL" id="KZ821220">
    <property type="protein sequence ID" value="PYH49023.1"/>
    <property type="molecule type" value="Genomic_DNA"/>
</dbReference>
<evidence type="ECO:0000256" key="4">
    <source>
        <dbReference type="ARBA" id="ARBA00023125"/>
    </source>
</evidence>
<evidence type="ECO:0000256" key="7">
    <source>
        <dbReference type="SAM" id="MobiDB-lite"/>
    </source>
</evidence>